<dbReference type="AlphaFoldDB" id="A0A101HHE3"/>
<organism evidence="2 3">
    <name type="scientific">Proteiniphilum acetatigenes</name>
    <dbReference type="NCBI Taxonomy" id="294710"/>
    <lineage>
        <taxon>Bacteria</taxon>
        <taxon>Pseudomonadati</taxon>
        <taxon>Bacteroidota</taxon>
        <taxon>Bacteroidia</taxon>
        <taxon>Bacteroidales</taxon>
        <taxon>Dysgonomonadaceae</taxon>
        <taxon>Proteiniphilum</taxon>
    </lineage>
</organism>
<reference evidence="3" key="1">
    <citation type="journal article" date="2015" name="MBio">
        <title>Genome-Resolved Metagenomic Analysis Reveals Roles for Candidate Phyla and Other Microbial Community Members in Biogeochemical Transformations in Oil Reservoirs.</title>
        <authorList>
            <person name="Hu P."/>
            <person name="Tom L."/>
            <person name="Singh A."/>
            <person name="Thomas B.C."/>
            <person name="Baker B.J."/>
            <person name="Piceno Y.M."/>
            <person name="Andersen G.L."/>
            <person name="Banfield J.F."/>
        </authorList>
    </citation>
    <scope>NUCLEOTIDE SEQUENCE [LARGE SCALE GENOMIC DNA]</scope>
</reference>
<feature type="transmembrane region" description="Helical" evidence="1">
    <location>
        <begin position="26"/>
        <end position="51"/>
    </location>
</feature>
<keyword evidence="1" id="KW-0472">Membrane</keyword>
<dbReference type="EMBL" id="LGGN01000194">
    <property type="protein sequence ID" value="KUK76848.1"/>
    <property type="molecule type" value="Genomic_DNA"/>
</dbReference>
<evidence type="ECO:0000313" key="2">
    <source>
        <dbReference type="EMBL" id="KUK76848.1"/>
    </source>
</evidence>
<evidence type="ECO:0000256" key="1">
    <source>
        <dbReference type="SAM" id="Phobius"/>
    </source>
</evidence>
<evidence type="ECO:0000313" key="3">
    <source>
        <dbReference type="Proteomes" id="UP000053860"/>
    </source>
</evidence>
<keyword evidence="1" id="KW-0812">Transmembrane</keyword>
<dbReference type="Proteomes" id="UP000053860">
    <property type="component" value="Unassembled WGS sequence"/>
</dbReference>
<sequence>MRNIEKNRKQRPTAYLPISIKLVVKIVLVALGFSVWGTGFIWALAGLYFFLPVIRGILSFFVGLGAIILFILVMLSFL</sequence>
<comment type="caution">
    <text evidence="2">The sequence shown here is derived from an EMBL/GenBank/DDBJ whole genome shotgun (WGS) entry which is preliminary data.</text>
</comment>
<gene>
    <name evidence="2" type="ORF">XD92_1029</name>
</gene>
<protein>
    <submittedName>
        <fullName evidence="2">Uncharacterized protein</fullName>
    </submittedName>
</protein>
<proteinExistence type="predicted"/>
<accession>A0A101HHE3</accession>
<name>A0A101HHE3_9BACT</name>
<feature type="transmembrane region" description="Helical" evidence="1">
    <location>
        <begin position="57"/>
        <end position="77"/>
    </location>
</feature>
<keyword evidence="1" id="KW-1133">Transmembrane helix</keyword>